<evidence type="ECO:0000313" key="3">
    <source>
        <dbReference type="Proteomes" id="UP000030745"/>
    </source>
</evidence>
<dbReference type="GeneID" id="24138257"/>
<dbReference type="OrthoDB" id="126298at2759"/>
<accession>A0A067BMH0</accession>
<keyword evidence="3" id="KW-1185">Reference proteome</keyword>
<name>A0A067BMH0_SAPPC</name>
<gene>
    <name evidence="2" type="ORF">SPRG_16652</name>
</gene>
<dbReference type="AlphaFoldDB" id="A0A067BMH0"/>
<dbReference type="VEuPathDB" id="FungiDB:SPRG_16652"/>
<evidence type="ECO:0000256" key="1">
    <source>
        <dbReference type="SAM" id="MobiDB-lite"/>
    </source>
</evidence>
<organism evidence="2 3">
    <name type="scientific">Saprolegnia parasitica (strain CBS 223.65)</name>
    <dbReference type="NCBI Taxonomy" id="695850"/>
    <lineage>
        <taxon>Eukaryota</taxon>
        <taxon>Sar</taxon>
        <taxon>Stramenopiles</taxon>
        <taxon>Oomycota</taxon>
        <taxon>Saprolegniomycetes</taxon>
        <taxon>Saprolegniales</taxon>
        <taxon>Saprolegniaceae</taxon>
        <taxon>Saprolegnia</taxon>
    </lineage>
</organism>
<sequence length="642" mass="71641">MPEQPSPALASGEAVYGRISAIFPTMCHVVVKRSTLARPETLEIPATSTPLWIVDPDEYHEMPLGIYLRRSVVINEVGAAMTYGQVVGYNAQHHELSVNSQYGVLHVRFELCRLVHPLLAMLLWNTAYACTENAIATMKDLEQIMLQRVFGNLQERVDATMSIGDVLANVKTTVDDVNPNRTVSWCSPYTGVIQACRVQHAVRFVFAENNPLDQERRRSLEATMFDDPQFREVDNERPVPRGEVDFMDPNMPYRPEQLVPAAVAVQQATLQGLHNRLVNDPPARMLPVDAIGLNERLASNLLSDLLGDTPRNVFKPGKYGYDPSPDDILLFRAMFGPEHHGKQPNKFAKQIQRAPDLRFAAYPGLVTRLLSTEFGAGNLSIAHFLPMSDEAIDKLLTASATNMINFGVNAPLPRASMVTSIEDLEASVVNLQRFYATYGSFVSQSFVAQVYSFVNTARFTMCFSAGHLKALVKWVDLCFQRFNTELSQDVQEHDVDVNGKRHLEVSKYLSLTHPDITVMFSNETTKIMLKEARNLDADGKAPPKKRKKAATASGAGSKDAKHVKKEETSVPQWKREVPTHNGRPVCLRHLSVNGCDSKSNKKCVFDTMVHHVPKRNALTPGVLSAIQRLWGGVSSKYPHLRE</sequence>
<dbReference type="EMBL" id="KK583531">
    <property type="protein sequence ID" value="KDO17940.1"/>
    <property type="molecule type" value="Genomic_DNA"/>
</dbReference>
<dbReference type="Proteomes" id="UP000030745">
    <property type="component" value="Unassembled WGS sequence"/>
</dbReference>
<evidence type="ECO:0000313" key="2">
    <source>
        <dbReference type="EMBL" id="KDO17940.1"/>
    </source>
</evidence>
<proteinExistence type="predicted"/>
<reference evidence="2 3" key="1">
    <citation type="journal article" date="2013" name="PLoS Genet.">
        <title>Distinctive expansion of potential virulence genes in the genome of the oomycete fish pathogen Saprolegnia parasitica.</title>
        <authorList>
            <person name="Jiang R.H."/>
            <person name="de Bruijn I."/>
            <person name="Haas B.J."/>
            <person name="Belmonte R."/>
            <person name="Lobach L."/>
            <person name="Christie J."/>
            <person name="van den Ackerveken G."/>
            <person name="Bottin A."/>
            <person name="Bulone V."/>
            <person name="Diaz-Moreno S.M."/>
            <person name="Dumas B."/>
            <person name="Fan L."/>
            <person name="Gaulin E."/>
            <person name="Govers F."/>
            <person name="Grenville-Briggs L.J."/>
            <person name="Horner N.R."/>
            <person name="Levin J.Z."/>
            <person name="Mammella M."/>
            <person name="Meijer H.J."/>
            <person name="Morris P."/>
            <person name="Nusbaum C."/>
            <person name="Oome S."/>
            <person name="Phillips A.J."/>
            <person name="van Rooyen D."/>
            <person name="Rzeszutek E."/>
            <person name="Saraiva M."/>
            <person name="Secombes C.J."/>
            <person name="Seidl M.F."/>
            <person name="Snel B."/>
            <person name="Stassen J.H."/>
            <person name="Sykes S."/>
            <person name="Tripathy S."/>
            <person name="van den Berg H."/>
            <person name="Vega-Arreguin J.C."/>
            <person name="Wawra S."/>
            <person name="Young S.K."/>
            <person name="Zeng Q."/>
            <person name="Dieguez-Uribeondo J."/>
            <person name="Russ C."/>
            <person name="Tyler B.M."/>
            <person name="van West P."/>
        </authorList>
    </citation>
    <scope>NUCLEOTIDE SEQUENCE [LARGE SCALE GENOMIC DNA]</scope>
    <source>
        <strain evidence="2 3">CBS 223.65</strain>
    </source>
</reference>
<protein>
    <submittedName>
        <fullName evidence="2">Uncharacterized protein</fullName>
    </submittedName>
</protein>
<dbReference type="OMA" id="CTENAIA"/>
<feature type="region of interest" description="Disordered" evidence="1">
    <location>
        <begin position="534"/>
        <end position="572"/>
    </location>
</feature>
<feature type="compositionally biased region" description="Basic and acidic residues" evidence="1">
    <location>
        <begin position="558"/>
        <end position="572"/>
    </location>
</feature>
<dbReference type="KEGG" id="spar:SPRG_16652"/>
<dbReference type="RefSeq" id="XP_012211352.1">
    <property type="nucleotide sequence ID" value="XM_012355962.1"/>
</dbReference>